<keyword evidence="2" id="KW-1185">Reference proteome</keyword>
<accession>A0A165L3U4</accession>
<dbReference type="EMBL" id="KV429150">
    <property type="protein sequence ID" value="KZT63909.1"/>
    <property type="molecule type" value="Genomic_DNA"/>
</dbReference>
<sequence>MESHLPDWRRPKYNKYALCGVMRELSTSLPSSVDSFIINGALHFVDTETWDHMLAAFPCVERLKFLSSVAGARNLSSALKPTASVVPCPRLL</sequence>
<reference evidence="1 2" key="1">
    <citation type="journal article" date="2016" name="Mol. Biol. Evol.">
        <title>Comparative Genomics of Early-Diverging Mushroom-Forming Fungi Provides Insights into the Origins of Lignocellulose Decay Capabilities.</title>
        <authorList>
            <person name="Nagy L.G."/>
            <person name="Riley R."/>
            <person name="Tritt A."/>
            <person name="Adam C."/>
            <person name="Daum C."/>
            <person name="Floudas D."/>
            <person name="Sun H."/>
            <person name="Yadav J.S."/>
            <person name="Pangilinan J."/>
            <person name="Larsson K.H."/>
            <person name="Matsuura K."/>
            <person name="Barry K."/>
            <person name="Labutti K."/>
            <person name="Kuo R."/>
            <person name="Ohm R.A."/>
            <person name="Bhattacharya S.S."/>
            <person name="Shirouzu T."/>
            <person name="Yoshinaga Y."/>
            <person name="Martin F.M."/>
            <person name="Grigoriev I.V."/>
            <person name="Hibbett D.S."/>
        </authorList>
    </citation>
    <scope>NUCLEOTIDE SEQUENCE [LARGE SCALE GENOMIC DNA]</scope>
    <source>
        <strain evidence="1 2">L-15889</strain>
    </source>
</reference>
<evidence type="ECO:0000313" key="1">
    <source>
        <dbReference type="EMBL" id="KZT63909.1"/>
    </source>
</evidence>
<dbReference type="OrthoDB" id="2815179at2759"/>
<gene>
    <name evidence="1" type="ORF">DAEQUDRAFT_733302</name>
</gene>
<name>A0A165L3U4_9APHY</name>
<evidence type="ECO:0000313" key="2">
    <source>
        <dbReference type="Proteomes" id="UP000076727"/>
    </source>
</evidence>
<dbReference type="Proteomes" id="UP000076727">
    <property type="component" value="Unassembled WGS sequence"/>
</dbReference>
<proteinExistence type="predicted"/>
<protein>
    <submittedName>
        <fullName evidence="1">Uncharacterized protein</fullName>
    </submittedName>
</protein>
<organism evidence="1 2">
    <name type="scientific">Daedalea quercina L-15889</name>
    <dbReference type="NCBI Taxonomy" id="1314783"/>
    <lineage>
        <taxon>Eukaryota</taxon>
        <taxon>Fungi</taxon>
        <taxon>Dikarya</taxon>
        <taxon>Basidiomycota</taxon>
        <taxon>Agaricomycotina</taxon>
        <taxon>Agaricomycetes</taxon>
        <taxon>Polyporales</taxon>
        <taxon>Fomitopsis</taxon>
    </lineage>
</organism>
<dbReference type="AlphaFoldDB" id="A0A165L3U4"/>